<feature type="domain" description="Type II secretion system protein GspF" evidence="7">
    <location>
        <begin position="225"/>
        <end position="329"/>
    </location>
</feature>
<dbReference type="Proteomes" id="UP000318053">
    <property type="component" value="Unassembled WGS sequence"/>
</dbReference>
<name>A0A5C5XS10_9BACT</name>
<dbReference type="EMBL" id="SJPK01000009">
    <property type="protein sequence ID" value="TWT64815.1"/>
    <property type="molecule type" value="Genomic_DNA"/>
</dbReference>
<feature type="transmembrane region" description="Helical" evidence="6">
    <location>
        <begin position="163"/>
        <end position="187"/>
    </location>
</feature>
<gene>
    <name evidence="8" type="ORF">CA85_36000</name>
</gene>
<evidence type="ECO:0000313" key="8">
    <source>
        <dbReference type="EMBL" id="TWT64815.1"/>
    </source>
</evidence>
<sequence>MNSLQAAPRSIDDESLAMLLDEVAAMADSGRSLTLGLTGLGDSAMGTIGRAAKGVRNRMEQGQSAAEAIASLSPTYHAPIRCAMQLMAQTGSTRPLNETVRMIRRSNQRRRQVRLATINPMLNIFVAATVLCLVIPWILLSLVQADLITTAFSPTFIDLLRTFTRHSIVAIATMLVVIGLFALFIVWGQRRSLQSDDAARDQAIFCRWLAMQMGQPGHESIESARAIETAAKVVSPAFAASWNEAVENIRAGAQSERAIAMPESLSQPVRQCVVDLVAAERDRQSIAVDLESLGELYETEAWNRQTWWIESIPKWLAGILMVAVITILIRTMVAPLLDVIGEVL</sequence>
<keyword evidence="9" id="KW-1185">Reference proteome</keyword>
<evidence type="ECO:0000256" key="5">
    <source>
        <dbReference type="ARBA" id="ARBA00023136"/>
    </source>
</evidence>
<dbReference type="AlphaFoldDB" id="A0A5C5XS10"/>
<feature type="transmembrane region" description="Helical" evidence="6">
    <location>
        <begin position="315"/>
        <end position="337"/>
    </location>
</feature>
<dbReference type="GO" id="GO:0005886">
    <property type="term" value="C:plasma membrane"/>
    <property type="evidence" value="ECO:0007669"/>
    <property type="project" value="UniProtKB-SubCell"/>
</dbReference>
<dbReference type="OrthoDB" id="254157at2"/>
<reference evidence="8 9" key="1">
    <citation type="submission" date="2019-02" db="EMBL/GenBank/DDBJ databases">
        <title>Deep-cultivation of Planctomycetes and their phenomic and genomic characterization uncovers novel biology.</title>
        <authorList>
            <person name="Wiegand S."/>
            <person name="Jogler M."/>
            <person name="Boedeker C."/>
            <person name="Pinto D."/>
            <person name="Vollmers J."/>
            <person name="Rivas-Marin E."/>
            <person name="Kohn T."/>
            <person name="Peeters S.H."/>
            <person name="Heuer A."/>
            <person name="Rast P."/>
            <person name="Oberbeckmann S."/>
            <person name="Bunk B."/>
            <person name="Jeske O."/>
            <person name="Meyerdierks A."/>
            <person name="Storesund J.E."/>
            <person name="Kallscheuer N."/>
            <person name="Luecker S."/>
            <person name="Lage O.M."/>
            <person name="Pohl T."/>
            <person name="Merkel B.J."/>
            <person name="Hornburger P."/>
            <person name="Mueller R.-W."/>
            <person name="Bruemmer F."/>
            <person name="Labrenz M."/>
            <person name="Spormann A.M."/>
            <person name="Op Den Camp H."/>
            <person name="Overmann J."/>
            <person name="Amann R."/>
            <person name="Jetten M.S.M."/>
            <person name="Mascher T."/>
            <person name="Medema M.H."/>
            <person name="Devos D.P."/>
            <person name="Kaster A.-K."/>
            <person name="Ovreas L."/>
            <person name="Rohde M."/>
            <person name="Galperin M.Y."/>
            <person name="Jogler C."/>
        </authorList>
    </citation>
    <scope>NUCLEOTIDE SEQUENCE [LARGE SCALE GENOMIC DNA]</scope>
    <source>
        <strain evidence="8 9">CA85</strain>
    </source>
</reference>
<evidence type="ECO:0000259" key="7">
    <source>
        <dbReference type="Pfam" id="PF00482"/>
    </source>
</evidence>
<organism evidence="8 9">
    <name type="scientific">Allorhodopirellula solitaria</name>
    <dbReference type="NCBI Taxonomy" id="2527987"/>
    <lineage>
        <taxon>Bacteria</taxon>
        <taxon>Pseudomonadati</taxon>
        <taxon>Planctomycetota</taxon>
        <taxon>Planctomycetia</taxon>
        <taxon>Pirellulales</taxon>
        <taxon>Pirellulaceae</taxon>
        <taxon>Allorhodopirellula</taxon>
    </lineage>
</organism>
<feature type="transmembrane region" description="Helical" evidence="6">
    <location>
        <begin position="121"/>
        <end position="143"/>
    </location>
</feature>
<comment type="caution">
    <text evidence="8">The sequence shown here is derived from an EMBL/GenBank/DDBJ whole genome shotgun (WGS) entry which is preliminary data.</text>
</comment>
<dbReference type="InterPro" id="IPR018076">
    <property type="entry name" value="T2SS_GspF_dom"/>
</dbReference>
<proteinExistence type="predicted"/>
<evidence type="ECO:0000313" key="9">
    <source>
        <dbReference type="Proteomes" id="UP000318053"/>
    </source>
</evidence>
<feature type="domain" description="Type II secretion system protein GspF" evidence="7">
    <location>
        <begin position="20"/>
        <end position="138"/>
    </location>
</feature>
<evidence type="ECO:0000256" key="2">
    <source>
        <dbReference type="ARBA" id="ARBA00022475"/>
    </source>
</evidence>
<evidence type="ECO:0000256" key="4">
    <source>
        <dbReference type="ARBA" id="ARBA00022989"/>
    </source>
</evidence>
<dbReference type="Pfam" id="PF00482">
    <property type="entry name" value="T2SSF"/>
    <property type="match status" value="2"/>
</dbReference>
<keyword evidence="2" id="KW-1003">Cell membrane</keyword>
<evidence type="ECO:0000256" key="1">
    <source>
        <dbReference type="ARBA" id="ARBA00004651"/>
    </source>
</evidence>
<evidence type="ECO:0000256" key="6">
    <source>
        <dbReference type="SAM" id="Phobius"/>
    </source>
</evidence>
<keyword evidence="3 6" id="KW-0812">Transmembrane</keyword>
<protein>
    <submittedName>
        <fullName evidence="8">Bacterial type II secretion system protein F domain protein</fullName>
    </submittedName>
</protein>
<keyword evidence="4 6" id="KW-1133">Transmembrane helix</keyword>
<keyword evidence="5 6" id="KW-0472">Membrane</keyword>
<accession>A0A5C5XS10</accession>
<dbReference type="RefSeq" id="WP_146392520.1">
    <property type="nucleotide sequence ID" value="NZ_SJPK01000009.1"/>
</dbReference>
<comment type="subcellular location">
    <subcellularLocation>
        <location evidence="1">Cell membrane</location>
        <topology evidence="1">Multi-pass membrane protein</topology>
    </subcellularLocation>
</comment>
<evidence type="ECO:0000256" key="3">
    <source>
        <dbReference type="ARBA" id="ARBA00022692"/>
    </source>
</evidence>